<dbReference type="InterPro" id="IPR044974">
    <property type="entry name" value="Disease_R_plants"/>
</dbReference>
<dbReference type="InterPro" id="IPR058922">
    <property type="entry name" value="WHD_DRP"/>
</dbReference>
<dbReference type="Gene3D" id="1.20.5.4130">
    <property type="match status" value="1"/>
</dbReference>
<dbReference type="Gene3D" id="3.40.50.300">
    <property type="entry name" value="P-loop containing nucleotide triphosphate hydrolases"/>
    <property type="match status" value="1"/>
</dbReference>
<dbReference type="PROSITE" id="PS50927">
    <property type="entry name" value="BULB_LECTIN"/>
    <property type="match status" value="1"/>
</dbReference>
<evidence type="ECO:0000256" key="2">
    <source>
        <dbReference type="ARBA" id="ARBA00022737"/>
    </source>
</evidence>
<keyword evidence="4" id="KW-0611">Plant defense</keyword>
<reference evidence="9" key="1">
    <citation type="submission" date="2024-03" db="EMBL/GenBank/DDBJ databases">
        <title>WGS assembly of Saponaria officinalis var. Norfolk2.</title>
        <authorList>
            <person name="Jenkins J."/>
            <person name="Shu S."/>
            <person name="Grimwood J."/>
            <person name="Barry K."/>
            <person name="Goodstein D."/>
            <person name="Schmutz J."/>
            <person name="Leebens-Mack J."/>
            <person name="Osbourn A."/>
        </authorList>
    </citation>
    <scope>NUCLEOTIDE SEQUENCE [LARGE SCALE GENOMIC DNA]</scope>
    <source>
        <strain evidence="9">JIC</strain>
    </source>
</reference>
<dbReference type="InterPro" id="IPR038005">
    <property type="entry name" value="RX-like_CC"/>
</dbReference>
<dbReference type="FunFam" id="3.40.50.300:FF:001091">
    <property type="entry name" value="Probable disease resistance protein At1g61300"/>
    <property type="match status" value="1"/>
</dbReference>
<evidence type="ECO:0000256" key="5">
    <source>
        <dbReference type="ARBA" id="ARBA00023180"/>
    </source>
</evidence>
<keyword evidence="7" id="KW-0812">Transmembrane</keyword>
<dbReference type="Pfam" id="PF18052">
    <property type="entry name" value="Rx_N"/>
    <property type="match status" value="1"/>
</dbReference>
<dbReference type="CDD" id="cd14798">
    <property type="entry name" value="RX-CC_like"/>
    <property type="match status" value="1"/>
</dbReference>
<dbReference type="EMBL" id="JBDFQZ010000006">
    <property type="protein sequence ID" value="KAK9714793.1"/>
    <property type="molecule type" value="Genomic_DNA"/>
</dbReference>
<feature type="transmembrane region" description="Helical" evidence="7">
    <location>
        <begin position="976"/>
        <end position="995"/>
    </location>
</feature>
<dbReference type="PRINTS" id="PR00364">
    <property type="entry name" value="DISEASERSIST"/>
</dbReference>
<evidence type="ECO:0000256" key="3">
    <source>
        <dbReference type="ARBA" id="ARBA00022741"/>
    </source>
</evidence>
<keyword evidence="5" id="KW-0325">Glycoprotein</keyword>
<evidence type="ECO:0000259" key="8">
    <source>
        <dbReference type="PROSITE" id="PS50927"/>
    </source>
</evidence>
<keyword evidence="2" id="KW-0677">Repeat</keyword>
<evidence type="ECO:0000256" key="4">
    <source>
        <dbReference type="ARBA" id="ARBA00022821"/>
    </source>
</evidence>
<dbReference type="Gene3D" id="1.10.10.10">
    <property type="entry name" value="Winged helix-like DNA-binding domain superfamily/Winged helix DNA-binding domain"/>
    <property type="match status" value="1"/>
</dbReference>
<dbReference type="Gene3D" id="3.80.10.10">
    <property type="entry name" value="Ribonuclease Inhibitor"/>
    <property type="match status" value="1"/>
</dbReference>
<dbReference type="CDD" id="cd00028">
    <property type="entry name" value="B_lectin"/>
    <property type="match status" value="1"/>
</dbReference>
<dbReference type="InterPro" id="IPR042197">
    <property type="entry name" value="Apaf_helical"/>
</dbReference>
<dbReference type="InterPro" id="IPR032675">
    <property type="entry name" value="LRR_dom_sf"/>
</dbReference>
<feature type="domain" description="Bulb-type lectin" evidence="8">
    <location>
        <begin position="1002"/>
        <end position="1087"/>
    </location>
</feature>
<dbReference type="Pfam" id="PF00931">
    <property type="entry name" value="NB-ARC"/>
    <property type="match status" value="1"/>
</dbReference>
<gene>
    <name evidence="9" type="ORF">RND81_06G120500</name>
</gene>
<dbReference type="SUPFAM" id="SSF52058">
    <property type="entry name" value="L domain-like"/>
    <property type="match status" value="1"/>
</dbReference>
<organism evidence="9 10">
    <name type="scientific">Saponaria officinalis</name>
    <name type="common">Common soapwort</name>
    <name type="synonym">Lychnis saponaria</name>
    <dbReference type="NCBI Taxonomy" id="3572"/>
    <lineage>
        <taxon>Eukaryota</taxon>
        <taxon>Viridiplantae</taxon>
        <taxon>Streptophyta</taxon>
        <taxon>Embryophyta</taxon>
        <taxon>Tracheophyta</taxon>
        <taxon>Spermatophyta</taxon>
        <taxon>Magnoliopsida</taxon>
        <taxon>eudicotyledons</taxon>
        <taxon>Gunneridae</taxon>
        <taxon>Pentapetalae</taxon>
        <taxon>Caryophyllales</taxon>
        <taxon>Caryophyllaceae</taxon>
        <taxon>Caryophylleae</taxon>
        <taxon>Saponaria</taxon>
    </lineage>
</organism>
<dbReference type="SUPFAM" id="SSF52540">
    <property type="entry name" value="P-loop containing nucleoside triphosphate hydrolases"/>
    <property type="match status" value="1"/>
</dbReference>
<dbReference type="InterPro" id="IPR055414">
    <property type="entry name" value="LRR_R13L4/SHOC2-like"/>
</dbReference>
<feature type="region of interest" description="Disordered" evidence="6">
    <location>
        <begin position="915"/>
        <end position="936"/>
    </location>
</feature>
<evidence type="ECO:0000313" key="10">
    <source>
        <dbReference type="Proteomes" id="UP001443914"/>
    </source>
</evidence>
<dbReference type="FunFam" id="1.10.10.10:FF:000322">
    <property type="entry name" value="Probable disease resistance protein At1g63360"/>
    <property type="match status" value="1"/>
</dbReference>
<accession>A0AAW1KAS0</accession>
<dbReference type="Gene3D" id="1.10.8.430">
    <property type="entry name" value="Helical domain of apoptotic protease-activating factors"/>
    <property type="match status" value="1"/>
</dbReference>
<keyword evidence="1" id="KW-0732">Signal</keyword>
<dbReference type="Proteomes" id="UP001443914">
    <property type="component" value="Unassembled WGS sequence"/>
</dbReference>
<dbReference type="InterPro" id="IPR027417">
    <property type="entry name" value="P-loop_NTPase"/>
</dbReference>
<dbReference type="InterPro" id="IPR036388">
    <property type="entry name" value="WH-like_DNA-bd_sf"/>
</dbReference>
<evidence type="ECO:0000256" key="7">
    <source>
        <dbReference type="SAM" id="Phobius"/>
    </source>
</evidence>
<evidence type="ECO:0000256" key="1">
    <source>
        <dbReference type="ARBA" id="ARBA00022729"/>
    </source>
</evidence>
<keyword evidence="7" id="KW-0472">Membrane</keyword>
<dbReference type="AlphaFoldDB" id="A0AAW1KAS0"/>
<dbReference type="PANTHER" id="PTHR23155:SF1185">
    <property type="entry name" value="DISEASE RESISTANCE RPP8-LIKE PROTEIN 3-RELATED"/>
    <property type="match status" value="1"/>
</dbReference>
<name>A0AAW1KAS0_SAPOF</name>
<dbReference type="PANTHER" id="PTHR23155">
    <property type="entry name" value="DISEASE RESISTANCE PROTEIN RP"/>
    <property type="match status" value="1"/>
</dbReference>
<dbReference type="Pfam" id="PF23598">
    <property type="entry name" value="LRR_14"/>
    <property type="match status" value="1"/>
</dbReference>
<keyword evidence="3" id="KW-0547">Nucleotide-binding</keyword>
<dbReference type="InterPro" id="IPR001480">
    <property type="entry name" value="Bulb-type_lectin_dom"/>
</dbReference>
<keyword evidence="7" id="KW-1133">Transmembrane helix</keyword>
<dbReference type="InterPro" id="IPR036426">
    <property type="entry name" value="Bulb-type_lectin_dom_sf"/>
</dbReference>
<evidence type="ECO:0000313" key="9">
    <source>
        <dbReference type="EMBL" id="KAK9714793.1"/>
    </source>
</evidence>
<sequence>MSISSIKSTVEWVGKLALEEVKYLRKVRDNVEDLKSELEWMQCLLLDADVKQNNDALIRKWMSEISDISLEAEEIIETYILKVSNKRGFVIEIVDELLWLTCSSITLHKVGPQIDCITSKMSKLTSRLQTYGVKGPYDSPSSNRDKVTTMLAEQRRTYSHDEANYVVGIEAHVLGLITQLQAPQKIVVVHGMGGIGKTTLARQLFSHRRSKECFAGVAWAYVSQQVNLNTICRDILYQLTPDERNTIRELSNSELPGKLCEVLKNKKYLVVLDDVWTVGDWERLAPAFPVRDTSFQSKLLITTRNPQILSHLGDKVVSTWEAKTLDKKNDWELLEKKGSFTQDSLDPVMKEVGRKMLDRCDGNPLAIVALGGVLATKKSLHEWESVLDNLQSHLQGDGLYSRVYDVLAMGYYDLHYNIKPCFLHMSHFPEDFRISVDRIYSLWIAEGIVSPIQERIGSKRALEDIAENYLNQLVQKGMIRVVDIDAYDKINTCSLHDLMRDKCLDIAREENFVKIVDLEHQNDSGIGDSDSKKVRRLTMHVGTEAADESVLKASSGNVSSLRSLLFISTCGEEDRIEVASEWIKDICKKFELLRVLDFEGVVLGGSLPTEVGNLIYLRYLSLKGTHVTELPSSICNLRSLLILDLRVKKVRIKLPNVFTNLTSLRHLYFPTRVLSQEAHAARPQGYEIEDGNSLNLDNLSHLERVDDVDLDRVDESCLSKLSSIRKLSASCKSQSRGWDGLVSVVKSSSIKHLSLKVDAGLLFEESSMVLSNSESLRILHIDVEREPPCYLPIRAEMFPRNLVELGFWYCIIQEDPMPILEQLTNLKILQFRICYNGSKMKCSATGFPGVTYLALDGLGSLKDWTVDKGGFPKLQEIGIYNCPLQAFPDTLPPNISFSCTPDLQEKVNEFRQRVEVSKDQPGSSTGGQINVAGKPSRSPGLKVFRFVAQLKCESRGCRLFRSAAQTMAPKRLLTTPPWLCLAAIYTFLLIFWFNFRFSSAELNSITFPRILKDPETLVSSNANFKLGFFSPIESTNRYLGIWYNNRNSSGNSLAIIWVANRDSPVKDLSAVLRISDDGNLQVTDEQN</sequence>
<dbReference type="Gene3D" id="2.90.10.10">
    <property type="entry name" value="Bulb-type lectin domain"/>
    <property type="match status" value="1"/>
</dbReference>
<proteinExistence type="predicted"/>
<dbReference type="SMART" id="SM00108">
    <property type="entry name" value="B_lectin"/>
    <property type="match status" value="1"/>
</dbReference>
<dbReference type="SUPFAM" id="SSF51110">
    <property type="entry name" value="alpha-D-mannose-specific plant lectins"/>
    <property type="match status" value="1"/>
</dbReference>
<comment type="caution">
    <text evidence="9">The sequence shown here is derived from an EMBL/GenBank/DDBJ whole genome shotgun (WGS) entry which is preliminary data.</text>
</comment>
<dbReference type="GO" id="GO:0098542">
    <property type="term" value="P:defense response to other organism"/>
    <property type="evidence" value="ECO:0007669"/>
    <property type="project" value="TreeGrafter"/>
</dbReference>
<dbReference type="GO" id="GO:0043531">
    <property type="term" value="F:ADP binding"/>
    <property type="evidence" value="ECO:0007669"/>
    <property type="project" value="InterPro"/>
</dbReference>
<dbReference type="Pfam" id="PF23559">
    <property type="entry name" value="WHD_DRP"/>
    <property type="match status" value="1"/>
</dbReference>
<protein>
    <recommendedName>
        <fullName evidence="8">Bulb-type lectin domain-containing protein</fullName>
    </recommendedName>
</protein>
<evidence type="ECO:0000256" key="6">
    <source>
        <dbReference type="SAM" id="MobiDB-lite"/>
    </source>
</evidence>
<dbReference type="InterPro" id="IPR041118">
    <property type="entry name" value="Rx_N"/>
</dbReference>
<dbReference type="InterPro" id="IPR002182">
    <property type="entry name" value="NB-ARC"/>
</dbReference>
<keyword evidence="10" id="KW-1185">Reference proteome</keyword>